<dbReference type="EMBL" id="WMJX01000013">
    <property type="protein sequence ID" value="MTG98029.1"/>
    <property type="molecule type" value="Genomic_DNA"/>
</dbReference>
<sequence length="70" mass="8247">MDNLLANYKRILEVLQSISENTLLSYQRRKPKLSDIELISICLTSEYLGIDSENYLFTLLPKELKQKIER</sequence>
<gene>
    <name evidence="1" type="ORF">GJV76_07770</name>
</gene>
<dbReference type="AlphaFoldDB" id="A0A6I3LEY6"/>
<evidence type="ECO:0000313" key="1">
    <source>
        <dbReference type="EMBL" id="MTG98029.1"/>
    </source>
</evidence>
<feature type="non-terminal residue" evidence="1">
    <location>
        <position position="70"/>
    </location>
</feature>
<reference evidence="1 2" key="1">
    <citation type="submission" date="2019-11" db="EMBL/GenBank/DDBJ databases">
        <title>Genome of Strain BIT-d1.</title>
        <authorList>
            <person name="Yang Y."/>
        </authorList>
    </citation>
    <scope>NUCLEOTIDE SEQUENCE [LARGE SCALE GENOMIC DNA]</scope>
    <source>
        <strain evidence="1 2">BIT-d1</strain>
    </source>
</reference>
<keyword evidence="2" id="KW-1185">Reference proteome</keyword>
<dbReference type="Proteomes" id="UP000438760">
    <property type="component" value="Unassembled WGS sequence"/>
</dbReference>
<organism evidence="1 2">
    <name type="scientific">Myroides albus</name>
    <dbReference type="NCBI Taxonomy" id="2562892"/>
    <lineage>
        <taxon>Bacteria</taxon>
        <taxon>Pseudomonadati</taxon>
        <taxon>Bacteroidota</taxon>
        <taxon>Flavobacteriia</taxon>
        <taxon>Flavobacteriales</taxon>
        <taxon>Flavobacteriaceae</taxon>
        <taxon>Myroides</taxon>
    </lineage>
</organism>
<protein>
    <submittedName>
        <fullName evidence="1">IS982 family transposase</fullName>
    </submittedName>
</protein>
<comment type="caution">
    <text evidence="1">The sequence shown here is derived from an EMBL/GenBank/DDBJ whole genome shotgun (WGS) entry which is preliminary data.</text>
</comment>
<proteinExistence type="predicted"/>
<evidence type="ECO:0000313" key="2">
    <source>
        <dbReference type="Proteomes" id="UP000438760"/>
    </source>
</evidence>
<name>A0A6I3LEY6_9FLAO</name>
<accession>A0A6I3LEY6</accession>